<keyword evidence="1" id="KW-1133">Transmembrane helix</keyword>
<dbReference type="Proteomes" id="UP001519272">
    <property type="component" value="Unassembled WGS sequence"/>
</dbReference>
<evidence type="ECO:0000313" key="2">
    <source>
        <dbReference type="EMBL" id="MBP1907603.1"/>
    </source>
</evidence>
<keyword evidence="3" id="KW-1185">Reference proteome</keyword>
<dbReference type="EMBL" id="JAGGKG010000029">
    <property type="protein sequence ID" value="MBP1907603.1"/>
    <property type="molecule type" value="Genomic_DNA"/>
</dbReference>
<accession>A0ABS4FZ23</accession>
<reference evidence="2 3" key="1">
    <citation type="submission" date="2021-03" db="EMBL/GenBank/DDBJ databases">
        <title>Genomic Encyclopedia of Type Strains, Phase IV (KMG-IV): sequencing the most valuable type-strain genomes for metagenomic binning, comparative biology and taxonomic classification.</title>
        <authorList>
            <person name="Goeker M."/>
        </authorList>
    </citation>
    <scope>NUCLEOTIDE SEQUENCE [LARGE SCALE GENOMIC DNA]</scope>
    <source>
        <strain evidence="2 3">DSM 14349</strain>
    </source>
</reference>
<feature type="transmembrane region" description="Helical" evidence="1">
    <location>
        <begin position="203"/>
        <end position="230"/>
    </location>
</feature>
<feature type="transmembrane region" description="Helical" evidence="1">
    <location>
        <begin position="77"/>
        <end position="104"/>
    </location>
</feature>
<feature type="transmembrane region" description="Helical" evidence="1">
    <location>
        <begin position="125"/>
        <end position="145"/>
    </location>
</feature>
<sequence length="276" mass="32032">MIYLREGWGRVKGQFPSVIILFLYQLLWGFFLYRVINELVISVLERYPDSSLPEISRILFLFEGQLGFEQNPNIKTALIWIVILLLVRIILSPFIQAGILYGLVPDESRKSGLPLFRGMQQFGKPVLLIYLIEWLLIISPAYFIYPRLSQLITNLLQVGITYPVLFTVIAYLTGWCAYIWMIRQCSLFIQFGYFFQHKIAPSFIIFLRSILKGLLISCLLGLCLFGISLLFGTLSFIWTGLLALILQQCFPLFRSLISIWRVTAQYKLWEQSSQKC</sequence>
<organism evidence="2 3">
    <name type="scientific">Paenibacillus turicensis</name>
    <dbReference type="NCBI Taxonomy" id="160487"/>
    <lineage>
        <taxon>Bacteria</taxon>
        <taxon>Bacillati</taxon>
        <taxon>Bacillota</taxon>
        <taxon>Bacilli</taxon>
        <taxon>Bacillales</taxon>
        <taxon>Paenibacillaceae</taxon>
        <taxon>Paenibacillus</taxon>
    </lineage>
</organism>
<keyword evidence="1" id="KW-0472">Membrane</keyword>
<protein>
    <recommendedName>
        <fullName evidence="4">DUF4013 domain-containing protein</fullName>
    </recommendedName>
</protein>
<evidence type="ECO:0008006" key="4">
    <source>
        <dbReference type="Google" id="ProtNLM"/>
    </source>
</evidence>
<comment type="caution">
    <text evidence="2">The sequence shown here is derived from an EMBL/GenBank/DDBJ whole genome shotgun (WGS) entry which is preliminary data.</text>
</comment>
<feature type="transmembrane region" description="Helical" evidence="1">
    <location>
        <begin position="236"/>
        <end position="257"/>
    </location>
</feature>
<gene>
    <name evidence="2" type="ORF">J2Z32_004280</name>
</gene>
<evidence type="ECO:0000256" key="1">
    <source>
        <dbReference type="SAM" id="Phobius"/>
    </source>
</evidence>
<feature type="transmembrane region" description="Helical" evidence="1">
    <location>
        <begin position="160"/>
        <end position="182"/>
    </location>
</feature>
<proteinExistence type="predicted"/>
<evidence type="ECO:0000313" key="3">
    <source>
        <dbReference type="Proteomes" id="UP001519272"/>
    </source>
</evidence>
<keyword evidence="1" id="KW-0812">Transmembrane</keyword>
<feature type="transmembrane region" description="Helical" evidence="1">
    <location>
        <begin position="15"/>
        <end position="36"/>
    </location>
</feature>
<name>A0ABS4FZ23_9BACL</name>
<dbReference type="RefSeq" id="WP_210091181.1">
    <property type="nucleotide sequence ID" value="NZ_JAGGKG010000029.1"/>
</dbReference>